<evidence type="ECO:0000256" key="1">
    <source>
        <dbReference type="SAM" id="Phobius"/>
    </source>
</evidence>
<dbReference type="Proteomes" id="UP000030147">
    <property type="component" value="Unassembled WGS sequence"/>
</dbReference>
<dbReference type="EMBL" id="AVBF01000009">
    <property type="protein sequence ID" value="KGP73752.1"/>
    <property type="molecule type" value="Genomic_DNA"/>
</dbReference>
<evidence type="ECO:0000313" key="2">
    <source>
        <dbReference type="EMBL" id="KGP73752.1"/>
    </source>
</evidence>
<protein>
    <submittedName>
        <fullName evidence="2">Uncharacterized protein</fullName>
    </submittedName>
</protein>
<gene>
    <name evidence="2" type="ORF">N782_02345</name>
</gene>
<dbReference type="eggNOG" id="ENOG502ZXMZ">
    <property type="taxonomic scope" value="Bacteria"/>
</dbReference>
<organism evidence="2 3">
    <name type="scientific">Pontibacillus yanchengensis Y32</name>
    <dbReference type="NCBI Taxonomy" id="1385514"/>
    <lineage>
        <taxon>Bacteria</taxon>
        <taxon>Bacillati</taxon>
        <taxon>Bacillota</taxon>
        <taxon>Bacilli</taxon>
        <taxon>Bacillales</taxon>
        <taxon>Bacillaceae</taxon>
        <taxon>Pontibacillus</taxon>
    </lineage>
</organism>
<evidence type="ECO:0000313" key="3">
    <source>
        <dbReference type="Proteomes" id="UP000030147"/>
    </source>
</evidence>
<feature type="transmembrane region" description="Helical" evidence="1">
    <location>
        <begin position="45"/>
        <end position="67"/>
    </location>
</feature>
<keyword evidence="1" id="KW-1133">Transmembrane helix</keyword>
<comment type="caution">
    <text evidence="2">The sequence shown here is derived from an EMBL/GenBank/DDBJ whole genome shotgun (WGS) entry which is preliminary data.</text>
</comment>
<reference evidence="2 3" key="1">
    <citation type="journal article" date="2015" name="Stand. Genomic Sci.">
        <title>High quality draft genome sequence of the moderately halophilic bacterium Pontibacillus yanchengensis Y32(T) and comparison among Pontibacillus genomes.</title>
        <authorList>
            <person name="Huang J."/>
            <person name="Qiao Z.X."/>
            <person name="Tang J.W."/>
            <person name="Wang G."/>
        </authorList>
    </citation>
    <scope>NUCLEOTIDE SEQUENCE [LARGE SCALE GENOMIC DNA]</scope>
    <source>
        <strain evidence="2 3">Y32</strain>
    </source>
</reference>
<dbReference type="OrthoDB" id="9899679at2"/>
<dbReference type="AlphaFoldDB" id="A0A0A2TD37"/>
<accession>A0A0A2TD37</accession>
<name>A0A0A2TD37_9BACI</name>
<keyword evidence="1" id="KW-0812">Transmembrane</keyword>
<keyword evidence="3" id="KW-1185">Reference proteome</keyword>
<dbReference type="RefSeq" id="WP_036816992.1">
    <property type="nucleotide sequence ID" value="NZ_AVBF01000009.1"/>
</dbReference>
<sequence>MKVLKMLLIVVPILAIALPFSLSDVSAEVVNENKVAISGWTTKDYITICIAIAGFLLGLTNTSILVYKEFFKKEKEPTLEVKCDEALIRDLEGKKWNVDIQINATIRAVVGKNTIKSVEMIHSGTEAVFGAMGAGYKHQTFRRSYDCWNYNFLSKYNDPDNFEIKLNELNTNNEYLKLSNLPIDEGQSISISLLDRFVGFRFPDGYEDIPKENWILEVTDSKDNKYSTSFNFVDYKTKNERELMVY</sequence>
<keyword evidence="1" id="KW-0472">Membrane</keyword>
<proteinExistence type="predicted"/>